<evidence type="ECO:0000313" key="3">
    <source>
        <dbReference type="Proteomes" id="UP000297832"/>
    </source>
</evidence>
<dbReference type="EMBL" id="RQGV01000005">
    <property type="protein sequence ID" value="TGM15659.1"/>
    <property type="molecule type" value="Genomic_DNA"/>
</dbReference>
<reference evidence="3 4" key="2">
    <citation type="journal article" date="2019" name="PLoS Negl. Trop. Dis.">
        <title>Revisiting the worldwide diversity of Leptospira species in the environment.</title>
        <authorList>
            <person name="Vincent A.T."/>
            <person name="Schiettekatte O."/>
            <person name="Bourhy P."/>
            <person name="Veyrier F.J."/>
            <person name="Picardeau M."/>
        </authorList>
    </citation>
    <scope>NUCLEOTIDE SEQUENCE [LARGE SCALE GENOMIC DNA]</scope>
    <source>
        <strain evidence="1 3">201702405</strain>
        <strain evidence="4">201702406</strain>
    </source>
</reference>
<evidence type="ECO:0000313" key="1">
    <source>
        <dbReference type="EMBL" id="TGM15659.1"/>
    </source>
</evidence>
<dbReference type="EMBL" id="RQGU01000113">
    <property type="protein sequence ID" value="TGM18391.1"/>
    <property type="molecule type" value="Genomic_DNA"/>
</dbReference>
<organism evidence="1 3">
    <name type="scientific">Leptospira selangorensis</name>
    <dbReference type="NCBI Taxonomy" id="2484982"/>
    <lineage>
        <taxon>Bacteria</taxon>
        <taxon>Pseudomonadati</taxon>
        <taxon>Spirochaetota</taxon>
        <taxon>Spirochaetia</taxon>
        <taxon>Leptospirales</taxon>
        <taxon>Leptospiraceae</taxon>
        <taxon>Leptospira</taxon>
    </lineage>
</organism>
<dbReference type="RefSeq" id="WP_135628186.1">
    <property type="nucleotide sequence ID" value="NZ_RQGU01000113.1"/>
</dbReference>
<keyword evidence="4" id="KW-1185">Reference proteome</keyword>
<evidence type="ECO:0000313" key="4">
    <source>
        <dbReference type="Proteomes" id="UP000298057"/>
    </source>
</evidence>
<evidence type="ECO:0000313" key="2">
    <source>
        <dbReference type="EMBL" id="TGM18391.1"/>
    </source>
</evidence>
<proteinExistence type="predicted"/>
<dbReference type="Proteomes" id="UP000297832">
    <property type="component" value="Unassembled WGS sequence"/>
</dbReference>
<gene>
    <name evidence="1" type="ORF">EHQ81_04500</name>
    <name evidence="2" type="ORF">EHQ82_15205</name>
</gene>
<dbReference type="PROSITE" id="PS51257">
    <property type="entry name" value="PROKAR_LIPOPROTEIN"/>
    <property type="match status" value="1"/>
</dbReference>
<name>A0A5F2C080_9LEPT</name>
<protein>
    <recommendedName>
        <fullName evidence="5">Lipoprotein</fullName>
    </recommendedName>
</protein>
<accession>A0A5F2C080</accession>
<dbReference type="AlphaFoldDB" id="A0A5F2C080"/>
<reference evidence="2" key="1">
    <citation type="submission" date="2018-10" db="EMBL/GenBank/DDBJ databases">
        <authorList>
            <person name="Vincent A.T."/>
            <person name="Schiettekatte O."/>
            <person name="Bourhy P."/>
            <person name="Veyrier F.J."/>
            <person name="Picardeau M."/>
        </authorList>
    </citation>
    <scope>NUCLEOTIDE SEQUENCE</scope>
    <source>
        <strain evidence="2">201702406</strain>
    </source>
</reference>
<evidence type="ECO:0008006" key="5">
    <source>
        <dbReference type="Google" id="ProtNLM"/>
    </source>
</evidence>
<comment type="caution">
    <text evidence="1">The sequence shown here is derived from an EMBL/GenBank/DDBJ whole genome shotgun (WGS) entry which is preliminary data.</text>
</comment>
<sequence length="98" mass="11435">MNRIIKEKYSSGPYSSKIVLLCANLLFLFSCYGPGVSKRYVCDSEKIHSDSQFICSLYLVSDEPTEEQNRQFSECIILATTYDDQKCDKESDWEPWWL</sequence>
<dbReference type="Proteomes" id="UP000298057">
    <property type="component" value="Unassembled WGS sequence"/>
</dbReference>